<gene>
    <name evidence="4" type="ORF">H9830_05390</name>
</gene>
<evidence type="ECO:0000313" key="4">
    <source>
        <dbReference type="EMBL" id="HIY65694.1"/>
    </source>
</evidence>
<evidence type="ECO:0000313" key="5">
    <source>
        <dbReference type="Proteomes" id="UP000824005"/>
    </source>
</evidence>
<comment type="caution">
    <text evidence="4">The sequence shown here is derived from an EMBL/GenBank/DDBJ whole genome shotgun (WGS) entry which is preliminary data.</text>
</comment>
<dbReference type="SUPFAM" id="SSF53756">
    <property type="entry name" value="UDP-Glycosyltransferase/glycogen phosphorylase"/>
    <property type="match status" value="1"/>
</dbReference>
<evidence type="ECO:0000256" key="2">
    <source>
        <dbReference type="ARBA" id="ARBA00022679"/>
    </source>
</evidence>
<keyword evidence="2 4" id="KW-0808">Transferase</keyword>
<evidence type="ECO:0000259" key="3">
    <source>
        <dbReference type="Pfam" id="PF13439"/>
    </source>
</evidence>
<organism evidence="4 5">
    <name type="scientific">Candidatus Agrococcus pullicola</name>
    <dbReference type="NCBI Taxonomy" id="2838429"/>
    <lineage>
        <taxon>Bacteria</taxon>
        <taxon>Bacillati</taxon>
        <taxon>Actinomycetota</taxon>
        <taxon>Actinomycetes</taxon>
        <taxon>Micrococcales</taxon>
        <taxon>Microbacteriaceae</taxon>
        <taxon>Agrococcus</taxon>
    </lineage>
</organism>
<dbReference type="Gene3D" id="3.40.50.2000">
    <property type="entry name" value="Glycogen Phosphorylase B"/>
    <property type="match status" value="2"/>
</dbReference>
<reference evidence="4" key="2">
    <citation type="submission" date="2021-04" db="EMBL/GenBank/DDBJ databases">
        <authorList>
            <person name="Gilroy R."/>
        </authorList>
    </citation>
    <scope>NUCLEOTIDE SEQUENCE</scope>
    <source>
        <strain evidence="4">ChiGjej1B1-98</strain>
    </source>
</reference>
<accession>A0A9D1YTS1</accession>
<sequence length="364" mass="39632">MTRRRSRRPRIVVIHPSDELYGADKVLLEALRTAPADADLEVWLPTDVDYPRRELSQLLTARAITVKHKPLAILRRAYMQPIGLLKILGRLVATAGSLLRHRPDLVYVNTSAAALYLPIARASRARAVLHLHEYISGATKIVLPFVRAADTIIAVSQAITEPLPAAVKGKTRVIYNGFDLPTPSELPTFERGIQCVIASRWNAWKGHDTLLAAWAELSRDDLHLRILGAAPHSGASVDVERLVASLPNGRTVDLVGQSDDTWGALDTAHVVLVPSTQPDPLPTIAIEALAAGRHVIGSDLGGLPEIVGESGSLVAASDVGAWAAELQALNENEIRTSAATARARFNQMFARSRFDDEIQEELWT</sequence>
<dbReference type="Pfam" id="PF13692">
    <property type="entry name" value="Glyco_trans_1_4"/>
    <property type="match status" value="1"/>
</dbReference>
<dbReference type="EMBL" id="DXDC01000156">
    <property type="protein sequence ID" value="HIY65694.1"/>
    <property type="molecule type" value="Genomic_DNA"/>
</dbReference>
<protein>
    <submittedName>
        <fullName evidence="4">Glycosyltransferase</fullName>
        <ecNumber evidence="4">2.4.-.-</ecNumber>
    </submittedName>
</protein>
<name>A0A9D1YTS1_9MICO</name>
<proteinExistence type="predicted"/>
<dbReference type="Proteomes" id="UP000824005">
    <property type="component" value="Unassembled WGS sequence"/>
</dbReference>
<feature type="domain" description="Glycosyltransferase subfamily 4-like N-terminal" evidence="3">
    <location>
        <begin position="87"/>
        <end position="180"/>
    </location>
</feature>
<reference evidence="4" key="1">
    <citation type="journal article" date="2021" name="PeerJ">
        <title>Extensive microbial diversity within the chicken gut microbiome revealed by metagenomics and culture.</title>
        <authorList>
            <person name="Gilroy R."/>
            <person name="Ravi A."/>
            <person name="Getino M."/>
            <person name="Pursley I."/>
            <person name="Horton D.L."/>
            <person name="Alikhan N.F."/>
            <person name="Baker D."/>
            <person name="Gharbi K."/>
            <person name="Hall N."/>
            <person name="Watson M."/>
            <person name="Adriaenssens E.M."/>
            <person name="Foster-Nyarko E."/>
            <person name="Jarju S."/>
            <person name="Secka A."/>
            <person name="Antonio M."/>
            <person name="Oren A."/>
            <person name="Chaudhuri R.R."/>
            <person name="La Ragione R."/>
            <person name="Hildebrand F."/>
            <person name="Pallen M.J."/>
        </authorList>
    </citation>
    <scope>NUCLEOTIDE SEQUENCE</scope>
    <source>
        <strain evidence="4">ChiGjej1B1-98</strain>
    </source>
</reference>
<dbReference type="GO" id="GO:0016757">
    <property type="term" value="F:glycosyltransferase activity"/>
    <property type="evidence" value="ECO:0007669"/>
    <property type="project" value="UniProtKB-KW"/>
</dbReference>
<dbReference type="InterPro" id="IPR028098">
    <property type="entry name" value="Glyco_trans_4-like_N"/>
</dbReference>
<evidence type="ECO:0000256" key="1">
    <source>
        <dbReference type="ARBA" id="ARBA00022676"/>
    </source>
</evidence>
<keyword evidence="1 4" id="KW-0328">Glycosyltransferase</keyword>
<dbReference type="EC" id="2.4.-.-" evidence="4"/>
<dbReference type="PANTHER" id="PTHR12526">
    <property type="entry name" value="GLYCOSYLTRANSFERASE"/>
    <property type="match status" value="1"/>
</dbReference>
<dbReference type="Pfam" id="PF13439">
    <property type="entry name" value="Glyco_transf_4"/>
    <property type="match status" value="1"/>
</dbReference>
<dbReference type="AlphaFoldDB" id="A0A9D1YTS1"/>